<evidence type="ECO:0000313" key="2">
    <source>
        <dbReference type="Proteomes" id="UP000244649"/>
    </source>
</evidence>
<protein>
    <recommendedName>
        <fullName evidence="3">Recombinase zinc beta ribbon domain-containing protein</fullName>
    </recommendedName>
</protein>
<dbReference type="AlphaFoldDB" id="A0A2T7VQ00"/>
<gene>
    <name evidence="1" type="ORF">DC432_15940</name>
</gene>
<organism evidence="1 2">
    <name type="scientific">Microbacterium testaceum</name>
    <name type="common">Aureobacterium testaceum</name>
    <name type="synonym">Brevibacterium testaceum</name>
    <dbReference type="NCBI Taxonomy" id="2033"/>
    <lineage>
        <taxon>Bacteria</taxon>
        <taxon>Bacillati</taxon>
        <taxon>Actinomycetota</taxon>
        <taxon>Actinomycetes</taxon>
        <taxon>Micrococcales</taxon>
        <taxon>Microbacteriaceae</taxon>
        <taxon>Microbacterium</taxon>
    </lineage>
</organism>
<proteinExistence type="predicted"/>
<sequence length="180" mass="19915">MRARTVNSRGKKTLYYQCHDAGVVKDKTHTAIHAGKLEAYVEAKLYGFMSGKWFAPKGTGSTVRALRAEVAELESERDSLTDALTIKGVNRAKITTALAAVDHKRRNIDAQLEKALSDDFAAEWLEDLMKAGEDSYESADGFKKWFDALDPEKRRALVRGNVTIQVGKGQGLGRVSVDIR</sequence>
<evidence type="ECO:0000313" key="1">
    <source>
        <dbReference type="EMBL" id="PVE58739.1"/>
    </source>
</evidence>
<evidence type="ECO:0008006" key="3">
    <source>
        <dbReference type="Google" id="ProtNLM"/>
    </source>
</evidence>
<dbReference type="Proteomes" id="UP000244649">
    <property type="component" value="Unassembled WGS sequence"/>
</dbReference>
<name>A0A2T7VQ00_MICTE</name>
<accession>A0A2T7VQ00</accession>
<reference evidence="1 2" key="1">
    <citation type="submission" date="2018-04" db="EMBL/GenBank/DDBJ databases">
        <authorList>
            <person name="Go L.Y."/>
            <person name="Mitchell J.A."/>
        </authorList>
    </citation>
    <scope>NUCLEOTIDE SEQUENCE [LARGE SCALE GENOMIC DNA]</scope>
    <source>
        <strain evidence="1 2">TPD7010</strain>
    </source>
</reference>
<comment type="caution">
    <text evidence="1">The sequence shown here is derived from an EMBL/GenBank/DDBJ whole genome shotgun (WGS) entry which is preliminary data.</text>
</comment>
<dbReference type="EMBL" id="QDFT01000090">
    <property type="protein sequence ID" value="PVE58739.1"/>
    <property type="molecule type" value="Genomic_DNA"/>
</dbReference>